<dbReference type="EMBL" id="ML121528">
    <property type="protein sequence ID" value="RPB29284.1"/>
    <property type="molecule type" value="Genomic_DNA"/>
</dbReference>
<feature type="compositionally biased region" description="Basic and acidic residues" evidence="1">
    <location>
        <begin position="1"/>
        <end position="14"/>
    </location>
</feature>
<protein>
    <submittedName>
        <fullName evidence="2">Uncharacterized protein</fullName>
    </submittedName>
</protein>
<sequence>MTGPRARTELDNSKAEYSAADMPWTKPKASSGKKVPRAVLAETMGIELDSYNQILVARGIIATTSTPVLQTKRWNLIPTNVKLSYRVDLRAEVQSRLGSTEFAELQRIQAVEILQDDNIADHFMLSAYQTLRNSSRLRDLNRNDADTAN</sequence>
<dbReference type="OrthoDB" id="5330550at2759"/>
<reference evidence="2 3" key="1">
    <citation type="journal article" date="2018" name="Nat. Ecol. Evol.">
        <title>Pezizomycetes genomes reveal the molecular basis of ectomycorrhizal truffle lifestyle.</title>
        <authorList>
            <person name="Murat C."/>
            <person name="Payen T."/>
            <person name="Noel B."/>
            <person name="Kuo A."/>
            <person name="Morin E."/>
            <person name="Chen J."/>
            <person name="Kohler A."/>
            <person name="Krizsan K."/>
            <person name="Balestrini R."/>
            <person name="Da Silva C."/>
            <person name="Montanini B."/>
            <person name="Hainaut M."/>
            <person name="Levati E."/>
            <person name="Barry K.W."/>
            <person name="Belfiori B."/>
            <person name="Cichocki N."/>
            <person name="Clum A."/>
            <person name="Dockter R.B."/>
            <person name="Fauchery L."/>
            <person name="Guy J."/>
            <person name="Iotti M."/>
            <person name="Le Tacon F."/>
            <person name="Lindquist E.A."/>
            <person name="Lipzen A."/>
            <person name="Malagnac F."/>
            <person name="Mello A."/>
            <person name="Molinier V."/>
            <person name="Miyauchi S."/>
            <person name="Poulain J."/>
            <person name="Riccioni C."/>
            <person name="Rubini A."/>
            <person name="Sitrit Y."/>
            <person name="Splivallo R."/>
            <person name="Traeger S."/>
            <person name="Wang M."/>
            <person name="Zifcakova L."/>
            <person name="Wipf D."/>
            <person name="Zambonelli A."/>
            <person name="Paolocci F."/>
            <person name="Nowrousian M."/>
            <person name="Ottonello S."/>
            <person name="Baldrian P."/>
            <person name="Spatafora J.W."/>
            <person name="Henrissat B."/>
            <person name="Nagy L.G."/>
            <person name="Aury J.M."/>
            <person name="Wincker P."/>
            <person name="Grigoriev I.V."/>
            <person name="Bonfante P."/>
            <person name="Martin F.M."/>
        </authorList>
    </citation>
    <scope>NUCLEOTIDE SEQUENCE [LARGE SCALE GENOMIC DNA]</scope>
    <source>
        <strain evidence="2 3">ATCC MYA-4762</strain>
    </source>
</reference>
<feature type="region of interest" description="Disordered" evidence="1">
    <location>
        <begin position="1"/>
        <end position="31"/>
    </location>
</feature>
<proteinExistence type="predicted"/>
<evidence type="ECO:0000313" key="3">
    <source>
        <dbReference type="Proteomes" id="UP000267821"/>
    </source>
</evidence>
<name>A0A3N4M283_9PEZI</name>
<gene>
    <name evidence="2" type="ORF">L211DRAFT_266418</name>
</gene>
<dbReference type="AlphaFoldDB" id="A0A3N4M283"/>
<evidence type="ECO:0000313" key="2">
    <source>
        <dbReference type="EMBL" id="RPB29284.1"/>
    </source>
</evidence>
<organism evidence="2 3">
    <name type="scientific">Terfezia boudieri ATCC MYA-4762</name>
    <dbReference type="NCBI Taxonomy" id="1051890"/>
    <lineage>
        <taxon>Eukaryota</taxon>
        <taxon>Fungi</taxon>
        <taxon>Dikarya</taxon>
        <taxon>Ascomycota</taxon>
        <taxon>Pezizomycotina</taxon>
        <taxon>Pezizomycetes</taxon>
        <taxon>Pezizales</taxon>
        <taxon>Pezizaceae</taxon>
        <taxon>Terfezia</taxon>
    </lineage>
</organism>
<accession>A0A3N4M283</accession>
<dbReference type="Proteomes" id="UP000267821">
    <property type="component" value="Unassembled WGS sequence"/>
</dbReference>
<keyword evidence="3" id="KW-1185">Reference proteome</keyword>
<evidence type="ECO:0000256" key="1">
    <source>
        <dbReference type="SAM" id="MobiDB-lite"/>
    </source>
</evidence>
<dbReference type="InParanoid" id="A0A3N4M283"/>